<reference evidence="1" key="1">
    <citation type="submission" date="2018-02" db="EMBL/GenBank/DDBJ databases">
        <title>Rhizophora mucronata_Transcriptome.</title>
        <authorList>
            <person name="Meera S.P."/>
            <person name="Sreeshan A."/>
            <person name="Augustine A."/>
        </authorList>
    </citation>
    <scope>NUCLEOTIDE SEQUENCE</scope>
    <source>
        <tissue evidence="1">Leaf</tissue>
    </source>
</reference>
<dbReference type="AlphaFoldDB" id="A0A2P2J358"/>
<sequence length="22" mass="2398">MLPREGQGKVIIAVAPLNCQLF</sequence>
<proteinExistence type="predicted"/>
<accession>A0A2P2J358</accession>
<organism evidence="1">
    <name type="scientific">Rhizophora mucronata</name>
    <name type="common">Asiatic mangrove</name>
    <dbReference type="NCBI Taxonomy" id="61149"/>
    <lineage>
        <taxon>Eukaryota</taxon>
        <taxon>Viridiplantae</taxon>
        <taxon>Streptophyta</taxon>
        <taxon>Embryophyta</taxon>
        <taxon>Tracheophyta</taxon>
        <taxon>Spermatophyta</taxon>
        <taxon>Magnoliopsida</taxon>
        <taxon>eudicotyledons</taxon>
        <taxon>Gunneridae</taxon>
        <taxon>Pentapetalae</taxon>
        <taxon>rosids</taxon>
        <taxon>fabids</taxon>
        <taxon>Malpighiales</taxon>
        <taxon>Rhizophoraceae</taxon>
        <taxon>Rhizophora</taxon>
    </lineage>
</organism>
<name>A0A2P2J358_RHIMU</name>
<protein>
    <submittedName>
        <fullName evidence="1">Uncharacterized protein</fullName>
    </submittedName>
</protein>
<evidence type="ECO:0000313" key="1">
    <source>
        <dbReference type="EMBL" id="MBW87807.1"/>
    </source>
</evidence>
<dbReference type="EMBL" id="GGEC01007324">
    <property type="protein sequence ID" value="MBW87807.1"/>
    <property type="molecule type" value="Transcribed_RNA"/>
</dbReference>